<dbReference type="GO" id="GO:0086005">
    <property type="term" value="P:ventricular cardiac muscle cell action potential"/>
    <property type="evidence" value="ECO:0007669"/>
    <property type="project" value="TreeGrafter"/>
</dbReference>
<dbReference type="InterPro" id="IPR013783">
    <property type="entry name" value="Ig-like_fold"/>
</dbReference>
<dbReference type="Proteomes" id="UP000515152">
    <property type="component" value="Chromosome 17"/>
</dbReference>
<evidence type="ECO:0000259" key="20">
    <source>
        <dbReference type="PROSITE" id="PS50835"/>
    </source>
</evidence>
<evidence type="ECO:0000256" key="4">
    <source>
        <dbReference type="ARBA" id="ARBA00022461"/>
    </source>
</evidence>
<dbReference type="AlphaFoldDB" id="A0A6P8GYW8"/>
<keyword evidence="5" id="KW-1003">Cell membrane</keyword>
<evidence type="ECO:0000256" key="1">
    <source>
        <dbReference type="ARBA" id="ARBA00004251"/>
    </source>
</evidence>
<dbReference type="InterPro" id="IPR036179">
    <property type="entry name" value="Ig-like_dom_sf"/>
</dbReference>
<dbReference type="PROSITE" id="PS50835">
    <property type="entry name" value="IG_LIKE"/>
    <property type="match status" value="1"/>
</dbReference>
<dbReference type="GO" id="GO:0044325">
    <property type="term" value="F:transmembrane transporter binding"/>
    <property type="evidence" value="ECO:0007669"/>
    <property type="project" value="TreeGrafter"/>
</dbReference>
<evidence type="ECO:0000256" key="5">
    <source>
        <dbReference type="ARBA" id="ARBA00022475"/>
    </source>
</evidence>
<dbReference type="GeneID" id="105903775"/>
<keyword evidence="4" id="KW-0894">Sodium channel</keyword>
<evidence type="ECO:0000256" key="15">
    <source>
        <dbReference type="ARBA" id="ARBA00023201"/>
    </source>
</evidence>
<dbReference type="FunFam" id="2.60.40.10:FF:000375">
    <property type="entry name" value="Sodium channel beta 1 subunit"/>
    <property type="match status" value="1"/>
</dbReference>
<dbReference type="PANTHER" id="PTHR10546">
    <property type="entry name" value="SODIUM CHANNEL SUBUNIT BETA-1 AND 3"/>
    <property type="match status" value="1"/>
</dbReference>
<dbReference type="GO" id="GO:0001518">
    <property type="term" value="C:voltage-gated sodium channel complex"/>
    <property type="evidence" value="ECO:0007669"/>
    <property type="project" value="InterPro"/>
</dbReference>
<dbReference type="KEGG" id="char:105903775"/>
<keyword evidence="13" id="KW-1015">Disulfide bond</keyword>
<dbReference type="Pfam" id="PF07686">
    <property type="entry name" value="V-set"/>
    <property type="match status" value="1"/>
</dbReference>
<dbReference type="Gene3D" id="2.60.40.10">
    <property type="entry name" value="Immunoglobulins"/>
    <property type="match status" value="1"/>
</dbReference>
<name>A0A6P8GYW8_CLUHA</name>
<evidence type="ECO:0000256" key="14">
    <source>
        <dbReference type="ARBA" id="ARBA00023180"/>
    </source>
</evidence>
<evidence type="ECO:0000313" key="21">
    <source>
        <dbReference type="Proteomes" id="UP000515152"/>
    </source>
</evidence>
<evidence type="ECO:0000256" key="2">
    <source>
        <dbReference type="ARBA" id="ARBA00010404"/>
    </source>
</evidence>
<keyword evidence="6" id="KW-0812">Transmembrane</keyword>
<evidence type="ECO:0000256" key="18">
    <source>
        <dbReference type="ARBA" id="ARBA00044530"/>
    </source>
</evidence>
<gene>
    <name evidence="22" type="primary">scn3b</name>
</gene>
<keyword evidence="16 22" id="KW-0407">Ion channel</keyword>
<reference evidence="22" key="1">
    <citation type="submission" date="2025-08" db="UniProtKB">
        <authorList>
            <consortium name="RefSeq"/>
        </authorList>
    </citation>
    <scope>IDENTIFICATION</scope>
</reference>
<accession>A0A6P8GYW8</accession>
<feature type="domain" description="Ig-like" evidence="20">
    <location>
        <begin position="24"/>
        <end position="121"/>
    </location>
</feature>
<evidence type="ECO:0000256" key="7">
    <source>
        <dbReference type="ARBA" id="ARBA00022729"/>
    </source>
</evidence>
<comment type="similarity">
    <text evidence="2">Belongs to the sodium channel auxiliary subunit SCN3B (TC 8.A.17) family.</text>
</comment>
<comment type="subcellular location">
    <subcellularLocation>
        <location evidence="1">Cell membrane</location>
        <topology evidence="1">Single-pass type I membrane protein</topology>
    </subcellularLocation>
</comment>
<keyword evidence="15" id="KW-0739">Sodium transport</keyword>
<proteinExistence type="inferred from homology"/>
<dbReference type="InterPro" id="IPR013106">
    <property type="entry name" value="Ig_V-set"/>
</dbReference>
<organism evidence="21 22">
    <name type="scientific">Clupea harengus</name>
    <name type="common">Atlantic herring</name>
    <dbReference type="NCBI Taxonomy" id="7950"/>
    <lineage>
        <taxon>Eukaryota</taxon>
        <taxon>Metazoa</taxon>
        <taxon>Chordata</taxon>
        <taxon>Craniata</taxon>
        <taxon>Vertebrata</taxon>
        <taxon>Euteleostomi</taxon>
        <taxon>Actinopterygii</taxon>
        <taxon>Neopterygii</taxon>
        <taxon>Teleostei</taxon>
        <taxon>Clupei</taxon>
        <taxon>Clupeiformes</taxon>
        <taxon>Clupeoidei</taxon>
        <taxon>Clupeidae</taxon>
        <taxon>Clupea</taxon>
    </lineage>
</organism>
<sequence>MRTLKRALLHSLSLLILSVRVSHPVCVDGVSDTEAVLGKPMKLTCISCLKREDIRAVTRVYWSRVTEDERIPIYEYVDGPRELDSLMKGRLLWIGSKDLQDVSVRITNITRNDSGRYECEVFRQFEFDFFTPSITSTKVIKLEVKERASVDPTALYSEIMMYVLLVSLTGWLLVEMVYCYRKISKSDEQAQDAVTDYLAVPSDKEPPGPAVSD</sequence>
<dbReference type="InterPro" id="IPR027098">
    <property type="entry name" value="Na_channel_b1/b3"/>
</dbReference>
<evidence type="ECO:0000313" key="22">
    <source>
        <dbReference type="RefSeq" id="XP_042566188.1"/>
    </source>
</evidence>
<dbReference type="RefSeq" id="XP_042566188.1">
    <property type="nucleotide sequence ID" value="XM_042710254.1"/>
</dbReference>
<dbReference type="GO" id="GO:0086091">
    <property type="term" value="P:regulation of heart rate by cardiac conduction"/>
    <property type="evidence" value="ECO:0007669"/>
    <property type="project" value="TreeGrafter"/>
</dbReference>
<protein>
    <recommendedName>
        <fullName evidence="18">Sodium channel regulatory subunit beta-3</fullName>
    </recommendedName>
</protein>
<dbReference type="GO" id="GO:0005272">
    <property type="term" value="F:sodium channel activity"/>
    <property type="evidence" value="ECO:0007669"/>
    <property type="project" value="UniProtKB-KW"/>
</dbReference>
<dbReference type="SUPFAM" id="SSF48726">
    <property type="entry name" value="Immunoglobulin"/>
    <property type="match status" value="1"/>
</dbReference>
<dbReference type="OrthoDB" id="9440529at2759"/>
<evidence type="ECO:0000256" key="6">
    <source>
        <dbReference type="ARBA" id="ARBA00022692"/>
    </source>
</evidence>
<evidence type="ECO:0000256" key="16">
    <source>
        <dbReference type="ARBA" id="ARBA00023303"/>
    </source>
</evidence>
<keyword evidence="7" id="KW-0732">Signal</keyword>
<keyword evidence="12" id="KW-0472">Membrane</keyword>
<dbReference type="CTD" id="55800"/>
<evidence type="ECO:0000256" key="17">
    <source>
        <dbReference type="ARBA" id="ARBA00023319"/>
    </source>
</evidence>
<keyword evidence="10" id="KW-0915">Sodium</keyword>
<keyword evidence="21" id="KW-1185">Reference proteome</keyword>
<evidence type="ECO:0000256" key="12">
    <source>
        <dbReference type="ARBA" id="ARBA00023136"/>
    </source>
</evidence>
<dbReference type="PANTHER" id="PTHR10546:SF1">
    <property type="entry name" value="SODIUM CHANNEL SUBUNIT BETA-3"/>
    <property type="match status" value="1"/>
</dbReference>
<dbReference type="GO" id="GO:0019871">
    <property type="term" value="F:sodium channel inhibitor activity"/>
    <property type="evidence" value="ECO:0007669"/>
    <property type="project" value="TreeGrafter"/>
</dbReference>
<evidence type="ECO:0000256" key="13">
    <source>
        <dbReference type="ARBA" id="ARBA00023157"/>
    </source>
</evidence>
<evidence type="ECO:0000256" key="8">
    <source>
        <dbReference type="ARBA" id="ARBA00022882"/>
    </source>
</evidence>
<keyword evidence="14" id="KW-0325">Glycoprotein</keyword>
<evidence type="ECO:0000256" key="19">
    <source>
        <dbReference type="ARBA" id="ARBA00049669"/>
    </source>
</evidence>
<keyword evidence="9" id="KW-1133">Transmembrane helix</keyword>
<comment type="subunit">
    <text evidence="19">A voltage-gated sodium (Nav) channel consists of an ion-conducting pore-forming alpha subunit functional on its own that is regulated by one or more beta subunits. Forms homodimers and homotrimers. SCN3B is non-covalently associated with alpha subunits and induces the formation of alpha subunit oligomers, including trimers. Interacts with SCN5A/Nav1.5; regulatory subunit of SCN5A/Nav1.5. Interacts with SCN7A/Nav2.1; probable regulatory subunit of SCN7A/Nav2.1. Interacts with SCN10A; regulatory subunit of SCN10A/Nav1.8. Interacts with NFASC; probably involved in targeting the sodium channels to the nodes of Ranvier.</text>
</comment>
<keyword evidence="3" id="KW-0813">Transport</keyword>
<evidence type="ECO:0000256" key="3">
    <source>
        <dbReference type="ARBA" id="ARBA00022448"/>
    </source>
</evidence>
<evidence type="ECO:0000256" key="9">
    <source>
        <dbReference type="ARBA" id="ARBA00022989"/>
    </source>
</evidence>
<keyword evidence="11" id="KW-0406">Ion transport</keyword>
<evidence type="ECO:0000256" key="10">
    <source>
        <dbReference type="ARBA" id="ARBA00023053"/>
    </source>
</evidence>
<keyword evidence="17" id="KW-0393">Immunoglobulin domain</keyword>
<dbReference type="InterPro" id="IPR007110">
    <property type="entry name" value="Ig-like_dom"/>
</dbReference>
<evidence type="ECO:0000256" key="11">
    <source>
        <dbReference type="ARBA" id="ARBA00023065"/>
    </source>
</evidence>
<keyword evidence="8" id="KW-0851">Voltage-gated channel</keyword>